<dbReference type="Pfam" id="PF01826">
    <property type="entry name" value="TIL"/>
    <property type="match status" value="2"/>
</dbReference>
<accession>A0A8X6MHZ3</accession>
<evidence type="ECO:0000256" key="2">
    <source>
        <dbReference type="ARBA" id="ARBA00023157"/>
    </source>
</evidence>
<dbReference type="PANTHER" id="PTHR23259">
    <property type="entry name" value="RIDDLE"/>
    <property type="match status" value="1"/>
</dbReference>
<gene>
    <name evidence="6" type="ORF">TNIN_101531</name>
</gene>
<feature type="compositionally biased region" description="Low complexity" evidence="3">
    <location>
        <begin position="347"/>
        <end position="356"/>
    </location>
</feature>
<evidence type="ECO:0000256" key="3">
    <source>
        <dbReference type="SAM" id="MobiDB-lite"/>
    </source>
</evidence>
<evidence type="ECO:0000256" key="1">
    <source>
        <dbReference type="ARBA" id="ARBA00022690"/>
    </source>
</evidence>
<feature type="compositionally biased region" description="Low complexity" evidence="3">
    <location>
        <begin position="288"/>
        <end position="312"/>
    </location>
</feature>
<feature type="domain" description="TIL" evidence="5">
    <location>
        <begin position="105"/>
        <end position="155"/>
    </location>
</feature>
<keyword evidence="2" id="KW-1015">Disulfide bond</keyword>
<feature type="domain" description="TIL" evidence="5">
    <location>
        <begin position="220"/>
        <end position="275"/>
    </location>
</feature>
<dbReference type="EMBL" id="BMAV01027511">
    <property type="protein sequence ID" value="GFS59927.1"/>
    <property type="molecule type" value="Genomic_DNA"/>
</dbReference>
<dbReference type="InterPro" id="IPR036084">
    <property type="entry name" value="Ser_inhib-like_sf"/>
</dbReference>
<dbReference type="InterPro" id="IPR002919">
    <property type="entry name" value="TIL_dom"/>
</dbReference>
<feature type="compositionally biased region" description="Acidic residues" evidence="3">
    <location>
        <begin position="330"/>
        <end position="346"/>
    </location>
</feature>
<dbReference type="SUPFAM" id="SSF57567">
    <property type="entry name" value="Serine protease inhibitors"/>
    <property type="match status" value="3"/>
</dbReference>
<keyword evidence="1" id="KW-0646">Protease inhibitor</keyword>
<evidence type="ECO:0000256" key="4">
    <source>
        <dbReference type="SAM" id="SignalP"/>
    </source>
</evidence>
<comment type="caution">
    <text evidence="6">The sequence shown here is derived from an EMBL/GenBank/DDBJ whole genome shotgun (WGS) entry which is preliminary data.</text>
</comment>
<evidence type="ECO:0000313" key="7">
    <source>
        <dbReference type="Proteomes" id="UP000886998"/>
    </source>
</evidence>
<protein>
    <recommendedName>
        <fullName evidence="5">TIL domain-containing protein</fullName>
    </recommendedName>
</protein>
<evidence type="ECO:0000313" key="6">
    <source>
        <dbReference type="EMBL" id="GFS59927.1"/>
    </source>
</evidence>
<feature type="region of interest" description="Disordered" evidence="3">
    <location>
        <begin position="284"/>
        <end position="385"/>
    </location>
</feature>
<keyword evidence="7" id="KW-1185">Reference proteome</keyword>
<feature type="chain" id="PRO_5036497677" description="TIL domain-containing protein" evidence="4">
    <location>
        <begin position="30"/>
        <end position="385"/>
    </location>
</feature>
<reference evidence="6" key="1">
    <citation type="submission" date="2020-08" db="EMBL/GenBank/DDBJ databases">
        <title>Multicomponent nature underlies the extraordinary mechanical properties of spider dragline silk.</title>
        <authorList>
            <person name="Kono N."/>
            <person name="Nakamura H."/>
            <person name="Mori M."/>
            <person name="Yoshida Y."/>
            <person name="Ohtoshi R."/>
            <person name="Malay A.D."/>
            <person name="Moran D.A.P."/>
            <person name="Tomita M."/>
            <person name="Numata K."/>
            <person name="Arakawa K."/>
        </authorList>
    </citation>
    <scope>NUCLEOTIDE SEQUENCE</scope>
</reference>
<name>A0A8X6MHZ3_9ARAC</name>
<dbReference type="InterPro" id="IPR051368">
    <property type="entry name" value="SerProtInhib-TIL_Domain"/>
</dbReference>
<feature type="signal peptide" evidence="4">
    <location>
        <begin position="1"/>
        <end position="29"/>
    </location>
</feature>
<dbReference type="PANTHER" id="PTHR23259:SF82">
    <property type="entry name" value="SERINE PROTEASE INHIBITOR 1 PROTEIN"/>
    <property type="match status" value="1"/>
</dbReference>
<dbReference type="Proteomes" id="UP000886998">
    <property type="component" value="Unassembled WGS sequence"/>
</dbReference>
<keyword evidence="4" id="KW-0732">Signal</keyword>
<dbReference type="Gene3D" id="2.10.25.10">
    <property type="entry name" value="Laminin"/>
    <property type="match status" value="2"/>
</dbReference>
<evidence type="ECO:0000259" key="5">
    <source>
        <dbReference type="Pfam" id="PF01826"/>
    </source>
</evidence>
<sequence>MSDNGGKIQWLKIFLQALLFLSISARIFAEESGSFIFVSTEPKAPECPPNERWTACLSNCTNCEERGICLVTDCDKGRCDCYRNFVRLYPGGPCERVSKCPVNKCGENEIWRECGPLCEWCGTLRCRELDCSYKCYCKEGYLRNDDGKCIPENKCPNKLVCYNNEIVRPDGPADEFCLHSDTEEISNSTIEEEKCYCVDGFKRNIHGYCIDSYWCPVIQCPGIETYQPCPKRCNTTCRNYGDPKCKEDGQCYPGCFCPENYVMNDYRFCVPLEECPPGSNPFAPTVPPTVASPTKATTPSGEEETTTTTTTTAGDKVSTKAKEDETTTPGEDEPVTANAEPDEETTTVEVTTLPPKTKAPKKAKQEKGKSSPKKKSSAPTDEANE</sequence>
<organism evidence="6 7">
    <name type="scientific">Trichonephila inaurata madagascariensis</name>
    <dbReference type="NCBI Taxonomy" id="2747483"/>
    <lineage>
        <taxon>Eukaryota</taxon>
        <taxon>Metazoa</taxon>
        <taxon>Ecdysozoa</taxon>
        <taxon>Arthropoda</taxon>
        <taxon>Chelicerata</taxon>
        <taxon>Arachnida</taxon>
        <taxon>Araneae</taxon>
        <taxon>Araneomorphae</taxon>
        <taxon>Entelegynae</taxon>
        <taxon>Araneoidea</taxon>
        <taxon>Nephilidae</taxon>
        <taxon>Trichonephila</taxon>
        <taxon>Trichonephila inaurata</taxon>
    </lineage>
</organism>
<proteinExistence type="predicted"/>
<dbReference type="CDD" id="cd19941">
    <property type="entry name" value="TIL"/>
    <property type="match status" value="2"/>
</dbReference>
<dbReference type="GO" id="GO:0030414">
    <property type="term" value="F:peptidase inhibitor activity"/>
    <property type="evidence" value="ECO:0007669"/>
    <property type="project" value="UniProtKB-KW"/>
</dbReference>
<dbReference type="OrthoDB" id="6236007at2759"/>
<dbReference type="AlphaFoldDB" id="A0A8X6MHZ3"/>